<evidence type="ECO:0000313" key="2">
    <source>
        <dbReference type="EMBL" id="RDX53051.1"/>
    </source>
</evidence>
<accession>A0A371DKJ6</accession>
<feature type="compositionally biased region" description="Polar residues" evidence="1">
    <location>
        <begin position="14"/>
        <end position="24"/>
    </location>
</feature>
<reference evidence="2 3" key="1">
    <citation type="journal article" date="2018" name="Biotechnol. Biofuels">
        <title>Integrative visual omics of the white-rot fungus Polyporus brumalis exposes the biotechnological potential of its oxidative enzymes for delignifying raw plant biomass.</title>
        <authorList>
            <person name="Miyauchi S."/>
            <person name="Rancon A."/>
            <person name="Drula E."/>
            <person name="Hage H."/>
            <person name="Chaduli D."/>
            <person name="Favel A."/>
            <person name="Grisel S."/>
            <person name="Henrissat B."/>
            <person name="Herpoel-Gimbert I."/>
            <person name="Ruiz-Duenas F.J."/>
            <person name="Chevret D."/>
            <person name="Hainaut M."/>
            <person name="Lin J."/>
            <person name="Wang M."/>
            <person name="Pangilinan J."/>
            <person name="Lipzen A."/>
            <person name="Lesage-Meessen L."/>
            <person name="Navarro D."/>
            <person name="Riley R."/>
            <person name="Grigoriev I.V."/>
            <person name="Zhou S."/>
            <person name="Raouche S."/>
            <person name="Rosso M.N."/>
        </authorList>
    </citation>
    <scope>NUCLEOTIDE SEQUENCE [LARGE SCALE GENOMIC DNA]</scope>
    <source>
        <strain evidence="2 3">BRFM 1820</strain>
    </source>
</reference>
<protein>
    <submittedName>
        <fullName evidence="2">Uncharacterized protein</fullName>
    </submittedName>
</protein>
<sequence length="312" mass="34636">MSASTILVSKPATIVSSPSSTSRTLVDDEAGSPPPPPSSQSSTLLSRSRSPPLKPQLIAEPPCGRTNSFARYVPERHRVDFEAAKILIRELVPKKLNVTLLWTEQKPTARRDLLASVISSYPVFLEYAHKWPVMFYAYQIHCRWRTEARRDGIISRKRTRTRNASSNRTAEDNGSDGRGHASTRRPSSSRIPAATPTELRDIAKTYPERVTNRTATTPSINTHADFASQVPITTGSKEVEAFLRSLPLQCGALADQFLSAGLNSWARLEVMARWTVADQEMFLRREVNLDAFMSKLVCDALRSGHCGSVETV</sequence>
<keyword evidence="3" id="KW-1185">Reference proteome</keyword>
<feature type="region of interest" description="Disordered" evidence="1">
    <location>
        <begin position="155"/>
        <end position="204"/>
    </location>
</feature>
<evidence type="ECO:0000313" key="3">
    <source>
        <dbReference type="Proteomes" id="UP000256964"/>
    </source>
</evidence>
<feature type="compositionally biased region" description="Basic and acidic residues" evidence="1">
    <location>
        <begin position="169"/>
        <end position="179"/>
    </location>
</feature>
<gene>
    <name evidence="2" type="ORF">OH76DRAFT_1480090</name>
</gene>
<feature type="compositionally biased region" description="Low complexity" evidence="1">
    <location>
        <begin position="39"/>
        <end position="57"/>
    </location>
</feature>
<feature type="region of interest" description="Disordered" evidence="1">
    <location>
        <begin position="1"/>
        <end position="60"/>
    </location>
</feature>
<dbReference type="Proteomes" id="UP000256964">
    <property type="component" value="Unassembled WGS sequence"/>
</dbReference>
<dbReference type="AlphaFoldDB" id="A0A371DKJ6"/>
<name>A0A371DKJ6_9APHY</name>
<dbReference type="OrthoDB" id="2752979at2759"/>
<organism evidence="2 3">
    <name type="scientific">Lentinus brumalis</name>
    <dbReference type="NCBI Taxonomy" id="2498619"/>
    <lineage>
        <taxon>Eukaryota</taxon>
        <taxon>Fungi</taxon>
        <taxon>Dikarya</taxon>
        <taxon>Basidiomycota</taxon>
        <taxon>Agaricomycotina</taxon>
        <taxon>Agaricomycetes</taxon>
        <taxon>Polyporales</taxon>
        <taxon>Polyporaceae</taxon>
        <taxon>Lentinus</taxon>
    </lineage>
</organism>
<dbReference type="EMBL" id="KZ857388">
    <property type="protein sequence ID" value="RDX53051.1"/>
    <property type="molecule type" value="Genomic_DNA"/>
</dbReference>
<evidence type="ECO:0000256" key="1">
    <source>
        <dbReference type="SAM" id="MobiDB-lite"/>
    </source>
</evidence>
<proteinExistence type="predicted"/>